<comment type="caution">
    <text evidence="5">The sequence shown here is derived from an EMBL/GenBank/DDBJ whole genome shotgun (WGS) entry which is preliminary data.</text>
</comment>
<dbReference type="AlphaFoldDB" id="A0A9P1H2H6"/>
<protein>
    <recommendedName>
        <fullName evidence="4">NmrA-like domain-containing protein</fullName>
    </recommendedName>
</protein>
<proteinExistence type="inferred from homology"/>
<name>A0A9P1H2H6_9PEZI</name>
<evidence type="ECO:0000313" key="6">
    <source>
        <dbReference type="Proteomes" id="UP000838763"/>
    </source>
</evidence>
<comment type="similarity">
    <text evidence="1">Belongs to the NmrA-type oxidoreductase family.</text>
</comment>
<reference evidence="5" key="1">
    <citation type="submission" date="2022-11" db="EMBL/GenBank/DDBJ databases">
        <authorList>
            <person name="Scott C."/>
            <person name="Bruce N."/>
        </authorList>
    </citation>
    <scope>NUCLEOTIDE SEQUENCE</scope>
</reference>
<organism evidence="5 6">
    <name type="scientific">Parascedosporium putredinis</name>
    <dbReference type="NCBI Taxonomy" id="1442378"/>
    <lineage>
        <taxon>Eukaryota</taxon>
        <taxon>Fungi</taxon>
        <taxon>Dikarya</taxon>
        <taxon>Ascomycota</taxon>
        <taxon>Pezizomycotina</taxon>
        <taxon>Sordariomycetes</taxon>
        <taxon>Hypocreomycetidae</taxon>
        <taxon>Microascales</taxon>
        <taxon>Microascaceae</taxon>
        <taxon>Parascedosporium</taxon>
    </lineage>
</organism>
<evidence type="ECO:0000256" key="1">
    <source>
        <dbReference type="ARBA" id="ARBA00006328"/>
    </source>
</evidence>
<dbReference type="GO" id="GO:0016491">
    <property type="term" value="F:oxidoreductase activity"/>
    <property type="evidence" value="ECO:0007669"/>
    <property type="project" value="UniProtKB-KW"/>
</dbReference>
<evidence type="ECO:0000256" key="2">
    <source>
        <dbReference type="ARBA" id="ARBA00022857"/>
    </source>
</evidence>
<evidence type="ECO:0000256" key="3">
    <source>
        <dbReference type="ARBA" id="ARBA00023002"/>
    </source>
</evidence>
<dbReference type="PANTHER" id="PTHR42748">
    <property type="entry name" value="NITROGEN METABOLITE REPRESSION PROTEIN NMRA FAMILY MEMBER"/>
    <property type="match status" value="1"/>
</dbReference>
<keyword evidence="2" id="KW-0521">NADP</keyword>
<dbReference type="InterPro" id="IPR051164">
    <property type="entry name" value="NmrA-like_oxidored"/>
</dbReference>
<dbReference type="Gene3D" id="3.40.50.720">
    <property type="entry name" value="NAD(P)-binding Rossmann-like Domain"/>
    <property type="match status" value="1"/>
</dbReference>
<dbReference type="Proteomes" id="UP000838763">
    <property type="component" value="Unassembled WGS sequence"/>
</dbReference>
<feature type="domain" description="NmrA-like" evidence="4">
    <location>
        <begin position="4"/>
        <end position="226"/>
    </location>
</feature>
<evidence type="ECO:0000259" key="4">
    <source>
        <dbReference type="Pfam" id="PF05368"/>
    </source>
</evidence>
<dbReference type="Pfam" id="PF05368">
    <property type="entry name" value="NmrA"/>
    <property type="match status" value="1"/>
</dbReference>
<dbReference type="EMBL" id="CALLCH030000012">
    <property type="protein sequence ID" value="CAI4214727.1"/>
    <property type="molecule type" value="Genomic_DNA"/>
</dbReference>
<dbReference type="OrthoDB" id="300709at2759"/>
<gene>
    <name evidence="5" type="ORF">PPNO1_LOCUS4458</name>
</gene>
<evidence type="ECO:0000313" key="5">
    <source>
        <dbReference type="EMBL" id="CAI4214727.1"/>
    </source>
</evidence>
<keyword evidence="3" id="KW-0560">Oxidoreductase</keyword>
<keyword evidence="6" id="KW-1185">Reference proteome</keyword>
<dbReference type="SUPFAM" id="SSF51735">
    <property type="entry name" value="NAD(P)-binding Rossmann-fold domains"/>
    <property type="match status" value="1"/>
</dbReference>
<accession>A0A9P1H2H6</accession>
<sequence length="285" mass="30461">MPSTQVFVCGATGTQGGVTARHLIAGGAKVHALTRDASSAKSQALEALGVKLFPGDYENAEALAAALAGCDGIYLNFLPSFKDLAQEARHASLVVAAARAAGVRHAAYASFMSHDELPKTEVFADIPLARPFFESKETVFRSMVDAGFDTWTRLQPGKFMGDFINPGVPMFPDLAGSGVWRSAIRAEDEIRLVDPDDIGITSAAALLHPEESNGQQVDIFSDILTPRSSQDKEPFLAAQLLTRYSGVDIPIETAKKWGSKCQSFEAFLAKNKDLVDSTFAGLPPA</sequence>
<dbReference type="InterPro" id="IPR008030">
    <property type="entry name" value="NmrA-like"/>
</dbReference>
<dbReference type="GO" id="GO:0005634">
    <property type="term" value="C:nucleus"/>
    <property type="evidence" value="ECO:0007669"/>
    <property type="project" value="TreeGrafter"/>
</dbReference>
<dbReference type="InterPro" id="IPR036291">
    <property type="entry name" value="NAD(P)-bd_dom_sf"/>
</dbReference>
<dbReference type="PANTHER" id="PTHR42748:SF30">
    <property type="entry name" value="NMRA-LIKE DOMAIN-CONTAINING PROTEIN"/>
    <property type="match status" value="1"/>
</dbReference>